<protein>
    <submittedName>
        <fullName evidence="1">Uncharacterized protein</fullName>
    </submittedName>
</protein>
<gene>
    <name evidence="1" type="ORF">BDR25DRAFT_316099</name>
</gene>
<keyword evidence="2" id="KW-1185">Reference proteome</keyword>
<evidence type="ECO:0000313" key="2">
    <source>
        <dbReference type="Proteomes" id="UP000799755"/>
    </source>
</evidence>
<reference evidence="1" key="1">
    <citation type="journal article" date="2020" name="Stud. Mycol.">
        <title>101 Dothideomycetes genomes: a test case for predicting lifestyles and emergence of pathogens.</title>
        <authorList>
            <person name="Haridas S."/>
            <person name="Albert R."/>
            <person name="Binder M."/>
            <person name="Bloem J."/>
            <person name="Labutti K."/>
            <person name="Salamov A."/>
            <person name="Andreopoulos B."/>
            <person name="Baker S."/>
            <person name="Barry K."/>
            <person name="Bills G."/>
            <person name="Bluhm B."/>
            <person name="Cannon C."/>
            <person name="Castanera R."/>
            <person name="Culley D."/>
            <person name="Daum C."/>
            <person name="Ezra D."/>
            <person name="Gonzalez J."/>
            <person name="Henrissat B."/>
            <person name="Kuo A."/>
            <person name="Liang C."/>
            <person name="Lipzen A."/>
            <person name="Lutzoni F."/>
            <person name="Magnuson J."/>
            <person name="Mondo S."/>
            <person name="Nolan M."/>
            <person name="Ohm R."/>
            <person name="Pangilinan J."/>
            <person name="Park H.-J."/>
            <person name="Ramirez L."/>
            <person name="Alfaro M."/>
            <person name="Sun H."/>
            <person name="Tritt A."/>
            <person name="Yoshinaga Y."/>
            <person name="Zwiers L.-H."/>
            <person name="Turgeon B."/>
            <person name="Goodwin S."/>
            <person name="Spatafora J."/>
            <person name="Crous P."/>
            <person name="Grigoriev I."/>
        </authorList>
    </citation>
    <scope>NUCLEOTIDE SEQUENCE</scope>
    <source>
        <strain evidence="1">ATCC 200398</strain>
    </source>
</reference>
<comment type="caution">
    <text evidence="1">The sequence shown here is derived from an EMBL/GenBank/DDBJ whole genome shotgun (WGS) entry which is preliminary data.</text>
</comment>
<sequence length="969" mass="107028">MASFQVEATATRHHLTPPVKEPTFKAVNSTPDENTVSDAEQEVITFDASPVASGSGDHASIPDVVSIHELEKKNDENCDEGKLINIPSMSEYESNGKVDTVLNTITNKDNAKDKNVIPIDNASNASQKDEIMPGTEEESSLPATPTPPPARKQDTPAGEQYNGSTAGEETGESSSRDGWRRQPRICAAEPKCPVTAQMLEEHIAYRLAHIISANLAPGCKKVDPKDMLKGLAQYPVVGDLLNHFKLLGWSVDANVVKALKNDPYVLLNVTPVAGPNVTRNELQAPKPPHMGVIRLLYNELCATINGENNENLRKGQARVLSNNVADFLVSGLSANQIFDKLRMNGYDGVNLKEIKDVMARYERHLTGMNFREDDPASDSCALDSPSPAASELKKVRNIPQTASLRGTIRRQGNTGQSVARGFSRQPRANSKAPSEAKEAVSNPEQNAAHGSSQHPHVNDNAPAEAQEAVAEAVTEVVTEDENESDSDSGDDEIPSSLHGRHGNLVKDDWVAQFKVAATPPGVAPAQNALVNATVARPPVASLPVASPGVAGPTDLAEHPSCHSPSEYETFEPSNELPGRYNVRFKMTLANGRTIEHLDLLPEMDMEAGEEDGSYFLPCNEHIIPTVSKNDESLWVKDPSVPEWPGVYHRHTKKRGVLTAKPHFIMRKFTYPTNVYDQQYKYGMSWESFGDDKHVGGFDINNRKHVHHYNRWIGQIRARNDRNYVKRDIRKCWHDQELIALRKHCNDEIESRGLIDWYNNINLAKVTRLVNEARLKYNPEADPRTESGVQSQADRDTYEPRTRAGPKIGVPWPLGPDGKPKQGIKEMKEEAKRLSDLQRRGEEIEDSVLKPKNPLSLADFPRKLPGGKSHLRQIPQTKVATEGPVKHKRGAIQDAVQDAAPAKRKRSAGEDEVSKEDEHPQKRRNSDGNETTMGENTMLTEYTEDEVKGEDEDAIMTGTDDGSASPTHRW</sequence>
<dbReference type="Proteomes" id="UP000799755">
    <property type="component" value="Unassembled WGS sequence"/>
</dbReference>
<organism evidence="1 2">
    <name type="scientific">Lindgomyces ingoldianus</name>
    <dbReference type="NCBI Taxonomy" id="673940"/>
    <lineage>
        <taxon>Eukaryota</taxon>
        <taxon>Fungi</taxon>
        <taxon>Dikarya</taxon>
        <taxon>Ascomycota</taxon>
        <taxon>Pezizomycotina</taxon>
        <taxon>Dothideomycetes</taxon>
        <taxon>Pleosporomycetidae</taxon>
        <taxon>Pleosporales</taxon>
        <taxon>Lindgomycetaceae</taxon>
        <taxon>Lindgomyces</taxon>
    </lineage>
</organism>
<evidence type="ECO:0000313" key="1">
    <source>
        <dbReference type="EMBL" id="KAF2468649.1"/>
    </source>
</evidence>
<accession>A0ACB6QNQ5</accession>
<proteinExistence type="predicted"/>
<name>A0ACB6QNQ5_9PLEO</name>
<dbReference type="EMBL" id="MU003515">
    <property type="protein sequence ID" value="KAF2468649.1"/>
    <property type="molecule type" value="Genomic_DNA"/>
</dbReference>